<dbReference type="PIRSF" id="PIRSF000090">
    <property type="entry name" value="Beta-ETF"/>
    <property type="match status" value="1"/>
</dbReference>
<dbReference type="InterPro" id="IPR012255">
    <property type="entry name" value="ETF_b"/>
</dbReference>
<dbReference type="GO" id="GO:0009055">
    <property type="term" value="F:electron transfer activity"/>
    <property type="evidence" value="ECO:0007669"/>
    <property type="project" value="InterPro"/>
</dbReference>
<comment type="function">
    <text evidence="6">The electron transfer flavoprotein serves as a specific electron acceptor for other dehydrogenases. It transfers the electrons to the main respiratory chain via ETF-ubiquinone oxidoreductase (ETF dehydrogenase).</text>
</comment>
<keyword evidence="5" id="KW-0249">Electron transport</keyword>
<organism evidence="10 11">
    <name type="scientific">Parasutterella muris</name>
    <dbReference type="NCBI Taxonomy" id="2565572"/>
    <lineage>
        <taxon>Bacteria</taxon>
        <taxon>Pseudomonadati</taxon>
        <taxon>Pseudomonadota</taxon>
        <taxon>Betaproteobacteria</taxon>
        <taxon>Burkholderiales</taxon>
        <taxon>Sutterellaceae</taxon>
        <taxon>Parasutterella</taxon>
    </lineage>
</organism>
<comment type="similarity">
    <text evidence="1">Belongs to the ETF beta-subunit/FixA family.</text>
</comment>
<comment type="caution">
    <text evidence="10">The sequence shown here is derived from an EMBL/GenBank/DDBJ whole genome shotgun (WGS) entry which is preliminary data.</text>
</comment>
<dbReference type="CDD" id="cd01714">
    <property type="entry name" value="ETF_beta"/>
    <property type="match status" value="1"/>
</dbReference>
<evidence type="ECO:0000256" key="1">
    <source>
        <dbReference type="ARBA" id="ARBA00007557"/>
    </source>
</evidence>
<accession>A0A6L6YFW7</accession>
<dbReference type="Gene3D" id="3.40.50.620">
    <property type="entry name" value="HUPs"/>
    <property type="match status" value="1"/>
</dbReference>
<dbReference type="Proteomes" id="UP000472580">
    <property type="component" value="Unassembled WGS sequence"/>
</dbReference>
<dbReference type="PANTHER" id="PTHR21294">
    <property type="entry name" value="ELECTRON TRANSFER FLAVOPROTEIN BETA-SUBUNIT"/>
    <property type="match status" value="1"/>
</dbReference>
<dbReference type="OrthoDB" id="9781325at2"/>
<evidence type="ECO:0000256" key="8">
    <source>
        <dbReference type="ARBA" id="ARBA00049933"/>
    </source>
</evidence>
<dbReference type="RefSeq" id="WP_160334680.1">
    <property type="nucleotide sequence ID" value="NZ_WSRP01000007.1"/>
</dbReference>
<dbReference type="Pfam" id="PF01012">
    <property type="entry name" value="ETF"/>
    <property type="match status" value="1"/>
</dbReference>
<gene>
    <name evidence="10" type="ORF">E5987_03365</name>
</gene>
<dbReference type="InterPro" id="IPR014730">
    <property type="entry name" value="ETF_a/b_N"/>
</dbReference>
<evidence type="ECO:0000313" key="11">
    <source>
        <dbReference type="Proteomes" id="UP000472580"/>
    </source>
</evidence>
<evidence type="ECO:0000313" key="10">
    <source>
        <dbReference type="EMBL" id="MVX56244.1"/>
    </source>
</evidence>
<dbReference type="EMBL" id="WSRP01000007">
    <property type="protein sequence ID" value="MVX56244.1"/>
    <property type="molecule type" value="Genomic_DNA"/>
</dbReference>
<keyword evidence="11" id="KW-1185">Reference proteome</keyword>
<evidence type="ECO:0000256" key="2">
    <source>
        <dbReference type="ARBA" id="ARBA00011355"/>
    </source>
</evidence>
<reference evidence="10 11" key="1">
    <citation type="submission" date="2019-12" db="EMBL/GenBank/DDBJ databases">
        <title>Microbes associate with the intestines of laboratory mice.</title>
        <authorList>
            <person name="Navarre W."/>
            <person name="Wong E."/>
        </authorList>
    </citation>
    <scope>NUCLEOTIDE SEQUENCE [LARGE SCALE GENOMIC DNA]</scope>
    <source>
        <strain evidence="10 11">NM82_D38</strain>
    </source>
</reference>
<dbReference type="PANTHER" id="PTHR21294:SF8">
    <property type="entry name" value="ELECTRON TRANSFER FLAVOPROTEIN SUBUNIT BETA"/>
    <property type="match status" value="1"/>
</dbReference>
<evidence type="ECO:0000256" key="4">
    <source>
        <dbReference type="ARBA" id="ARBA00022448"/>
    </source>
</evidence>
<dbReference type="InterPro" id="IPR000049">
    <property type="entry name" value="ET-Flavoprotein_bsu_CS"/>
</dbReference>
<dbReference type="GO" id="GO:0046395">
    <property type="term" value="P:carboxylic acid catabolic process"/>
    <property type="evidence" value="ECO:0007669"/>
    <property type="project" value="UniProtKB-ARBA"/>
</dbReference>
<evidence type="ECO:0000259" key="9">
    <source>
        <dbReference type="SMART" id="SM00893"/>
    </source>
</evidence>
<dbReference type="AlphaFoldDB" id="A0A6L6YFW7"/>
<name>A0A6L6YFW7_9BURK</name>
<keyword evidence="4" id="KW-0813">Transport</keyword>
<dbReference type="SUPFAM" id="SSF52402">
    <property type="entry name" value="Adenine nucleotide alpha hydrolases-like"/>
    <property type="match status" value="1"/>
</dbReference>
<dbReference type="PROSITE" id="PS01065">
    <property type="entry name" value="ETF_BETA"/>
    <property type="match status" value="1"/>
</dbReference>
<evidence type="ECO:0000256" key="6">
    <source>
        <dbReference type="ARBA" id="ARBA00025649"/>
    </source>
</evidence>
<dbReference type="SMART" id="SM00893">
    <property type="entry name" value="ETF"/>
    <property type="match status" value="1"/>
</dbReference>
<feature type="domain" description="Electron transfer flavoprotein alpha/beta-subunit N-terminal" evidence="9">
    <location>
        <begin position="22"/>
        <end position="212"/>
    </location>
</feature>
<sequence>MKILVPVKRVVDANIKVKLGADGTLDVSSLKKSMNPFDEIALEQAVQMKEKGIAHEVIAVSVGEAQCAETLRVALAMGADKAVLLQTSQAYELEPLNVAKILAAYVNQSTPDLIICGKQAVDDDANQVGQMVAALCGYPQGTHASGAEMKEGRLVVTREVDGGFEIVELTLPAVVTADLRLNAPRYVTLPMMMKAKRKPQEVIEAASLGVQLRAHTEVVGYEAPAARKVGQRVASVDELIDKLKNEAKVL</sequence>
<proteinExistence type="inferred from homology"/>
<comment type="subunit">
    <text evidence="2">Heterodimer of an alpha and a beta subunit.</text>
</comment>
<dbReference type="FunFam" id="3.40.50.620:FF:000011">
    <property type="entry name" value="Electron transfer flavoprotein subunit beta"/>
    <property type="match status" value="1"/>
</dbReference>
<dbReference type="InterPro" id="IPR014729">
    <property type="entry name" value="Rossmann-like_a/b/a_fold"/>
</dbReference>
<evidence type="ECO:0000256" key="5">
    <source>
        <dbReference type="ARBA" id="ARBA00022982"/>
    </source>
</evidence>
<comment type="cofactor">
    <cofactor evidence="8">
        <name>AMP</name>
        <dbReference type="ChEBI" id="CHEBI:456215"/>
    </cofactor>
</comment>
<protein>
    <recommendedName>
        <fullName evidence="3">Electron transfer flavoprotein subunit beta</fullName>
    </recommendedName>
    <alternativeName>
        <fullName evidence="7">Electron transfer flavoprotein small subunit</fullName>
    </alternativeName>
</protein>
<evidence type="ECO:0000256" key="7">
    <source>
        <dbReference type="ARBA" id="ARBA00042002"/>
    </source>
</evidence>
<dbReference type="InterPro" id="IPR033948">
    <property type="entry name" value="ETF_beta_N"/>
</dbReference>
<evidence type="ECO:0000256" key="3">
    <source>
        <dbReference type="ARBA" id="ARBA00016797"/>
    </source>
</evidence>